<evidence type="ECO:0000256" key="1">
    <source>
        <dbReference type="ARBA" id="ARBA00010790"/>
    </source>
</evidence>
<keyword evidence="8" id="KW-1185">Reference proteome</keyword>
<dbReference type="GO" id="GO:0016614">
    <property type="term" value="F:oxidoreductase activity, acting on CH-OH group of donors"/>
    <property type="evidence" value="ECO:0007669"/>
    <property type="project" value="InterPro"/>
</dbReference>
<protein>
    <submittedName>
        <fullName evidence="7">Gluconate dehydrogenase [Verrucosispora maris AB-18-032]</fullName>
    </submittedName>
</protein>
<dbReference type="InterPro" id="IPR007867">
    <property type="entry name" value="GMC_OxRtase_C"/>
</dbReference>
<gene>
    <name evidence="7" type="ORF">MSP7336_03456</name>
</gene>
<evidence type="ECO:0000256" key="4">
    <source>
        <dbReference type="ARBA" id="ARBA00023002"/>
    </source>
</evidence>
<evidence type="ECO:0000313" key="8">
    <source>
        <dbReference type="Proteomes" id="UP000252015"/>
    </source>
</evidence>
<dbReference type="InterPro" id="IPR036188">
    <property type="entry name" value="FAD/NAD-bd_sf"/>
</dbReference>
<dbReference type="GO" id="GO:0050660">
    <property type="term" value="F:flavin adenine dinucleotide binding"/>
    <property type="evidence" value="ECO:0007669"/>
    <property type="project" value="InterPro"/>
</dbReference>
<dbReference type="SUPFAM" id="SSF51905">
    <property type="entry name" value="FAD/NAD(P)-binding domain"/>
    <property type="match status" value="1"/>
</dbReference>
<proteinExistence type="inferred from homology"/>
<keyword evidence="4" id="KW-0560">Oxidoreductase</keyword>
<dbReference type="InterPro" id="IPR000172">
    <property type="entry name" value="GMC_OxRdtase_N"/>
</dbReference>
<dbReference type="InterPro" id="IPR017896">
    <property type="entry name" value="4Fe4S_Fe-S-bd"/>
</dbReference>
<dbReference type="Pfam" id="PF00732">
    <property type="entry name" value="GMC_oxred_N"/>
    <property type="match status" value="1"/>
</dbReference>
<dbReference type="PANTHER" id="PTHR46056">
    <property type="entry name" value="LONG-CHAIN-ALCOHOL OXIDASE"/>
    <property type="match status" value="1"/>
</dbReference>
<feature type="domain" description="4Fe-4S ferredoxin-type" evidence="6">
    <location>
        <begin position="207"/>
        <end position="238"/>
    </location>
</feature>
<accession>A0A375Z261</accession>
<evidence type="ECO:0000256" key="2">
    <source>
        <dbReference type="ARBA" id="ARBA00022630"/>
    </source>
</evidence>
<keyword evidence="3" id="KW-0274">FAD</keyword>
<evidence type="ECO:0000256" key="3">
    <source>
        <dbReference type="ARBA" id="ARBA00022827"/>
    </source>
</evidence>
<dbReference type="RefSeq" id="WP_113964204.1">
    <property type="nucleotide sequence ID" value="NZ_UEGW01000001.1"/>
</dbReference>
<keyword evidence="2" id="KW-0285">Flavoprotein</keyword>
<dbReference type="EMBL" id="UEGW01000001">
    <property type="protein sequence ID" value="SRX95192.1"/>
    <property type="molecule type" value="Genomic_DNA"/>
</dbReference>
<dbReference type="STRING" id="29313.BHQ16_10985"/>
<evidence type="ECO:0000259" key="6">
    <source>
        <dbReference type="PROSITE" id="PS51379"/>
    </source>
</evidence>
<reference evidence="7 8" key="1">
    <citation type="submission" date="2018-05" db="EMBL/GenBank/DDBJ databases">
        <authorList>
            <consortium name="IHU Genomes"/>
        </authorList>
    </citation>
    <scope>NUCLEOTIDE SEQUENCE [LARGE SCALE GENOMIC DNA]</scope>
    <source>
        <strain evidence="7 8">P7336</strain>
    </source>
</reference>
<comment type="similarity">
    <text evidence="1">Belongs to the GMC oxidoreductase family.</text>
</comment>
<dbReference type="SUPFAM" id="SSF54373">
    <property type="entry name" value="FAD-linked reductases, C-terminal domain"/>
    <property type="match status" value="1"/>
</dbReference>
<dbReference type="AlphaFoldDB" id="A0A375Z261"/>
<dbReference type="Proteomes" id="UP000252015">
    <property type="component" value="Unassembled WGS sequence"/>
</dbReference>
<feature type="region of interest" description="Disordered" evidence="5">
    <location>
        <begin position="561"/>
        <end position="583"/>
    </location>
</feature>
<dbReference type="Pfam" id="PF05199">
    <property type="entry name" value="GMC_oxred_C"/>
    <property type="match status" value="1"/>
</dbReference>
<organism evidence="7 8">
    <name type="scientific">Mycobacterium shimoidei</name>
    <dbReference type="NCBI Taxonomy" id="29313"/>
    <lineage>
        <taxon>Bacteria</taxon>
        <taxon>Bacillati</taxon>
        <taxon>Actinomycetota</taxon>
        <taxon>Actinomycetes</taxon>
        <taxon>Mycobacteriales</taxon>
        <taxon>Mycobacteriaceae</taxon>
        <taxon>Mycobacterium</taxon>
    </lineage>
</organism>
<dbReference type="Gene3D" id="3.50.50.60">
    <property type="entry name" value="FAD/NAD(P)-binding domain"/>
    <property type="match status" value="2"/>
</dbReference>
<feature type="compositionally biased region" description="Low complexity" evidence="5">
    <location>
        <begin position="569"/>
        <end position="583"/>
    </location>
</feature>
<name>A0A375Z261_MYCSH</name>
<dbReference type="PANTHER" id="PTHR46056:SF12">
    <property type="entry name" value="LONG-CHAIN-ALCOHOL OXIDASE"/>
    <property type="match status" value="1"/>
</dbReference>
<dbReference type="PROSITE" id="PS51379">
    <property type="entry name" value="4FE4S_FER_2"/>
    <property type="match status" value="1"/>
</dbReference>
<sequence length="583" mass="62203">MPGTKAIIVGSGAGGSVVAMELAAAGWDVVIFEKGSNYFTNLQGNLFGTTTFSNDELKALYRYFEQPDPLAYPRTFRQNANQAANYVGPVNDLPVTVGGGTVHWDAKVPRFWDIDFKGLSLLGPVPGADMADWPFEYAEIAPYYDEIEALLGTQGDLASIPALTMAHSPRSRPYQMPPGAQQRSSSLIARGAKLVGLHPYPFPMAINSVEFDGRAACNNCGFCSNYGCPIGARVGSLGPLRRALATGRVQLRADTTVTKVEFSGRRATGVSFIDPQGNAGGESADVIVLAASAIETARLALLSGLPDASGRIGKRLMFHNFIDGFAIYLDQRVHAYRGRSTTQCLEDFANPDFPGARAFARLNGLPYIRGGLCELGGSQDPIAEGKFYQLILSFLPGKPFGSSFKDLMRASILRDRLAGVNFIGTDLPYLSNNVTLDPTVTDLNGQPVPRITYALGKHEQVAQTFYLLPITAMLAAAGATLYAAVPSSFVNQIGGLTPPDTKHVMGGMQMGLSPTTSVTDPSGRMHQMDNVYVADGSVFVTSGCQNPTNTLMAVALRTARGLTGRRQRSPTSSASPMSSQIAS</sequence>
<evidence type="ECO:0000313" key="7">
    <source>
        <dbReference type="EMBL" id="SRX95192.1"/>
    </source>
</evidence>
<evidence type="ECO:0000256" key="5">
    <source>
        <dbReference type="SAM" id="MobiDB-lite"/>
    </source>
</evidence>
<dbReference type="Pfam" id="PF13450">
    <property type="entry name" value="NAD_binding_8"/>
    <property type="match status" value="1"/>
</dbReference>